<dbReference type="PRINTS" id="PR00778">
    <property type="entry name" value="HTHARSR"/>
</dbReference>
<dbReference type="SUPFAM" id="SSF46785">
    <property type="entry name" value="Winged helix' DNA-binding domain"/>
    <property type="match status" value="1"/>
</dbReference>
<protein>
    <recommendedName>
        <fullName evidence="5">HTH arsR-type domain-containing protein</fullName>
    </recommendedName>
</protein>
<feature type="region of interest" description="Disordered" evidence="4">
    <location>
        <begin position="1"/>
        <end position="33"/>
    </location>
</feature>
<dbReference type="EMBL" id="BMJI01000001">
    <property type="protein sequence ID" value="GGC81097.1"/>
    <property type="molecule type" value="Genomic_DNA"/>
</dbReference>
<dbReference type="InterPro" id="IPR036388">
    <property type="entry name" value="WH-like_DNA-bd_sf"/>
</dbReference>
<evidence type="ECO:0000256" key="4">
    <source>
        <dbReference type="SAM" id="MobiDB-lite"/>
    </source>
</evidence>
<keyword evidence="7" id="KW-1185">Reference proteome</keyword>
<keyword evidence="2" id="KW-0238">DNA-binding</keyword>
<dbReference type="PROSITE" id="PS50987">
    <property type="entry name" value="HTH_ARSR_2"/>
    <property type="match status" value="1"/>
</dbReference>
<dbReference type="RefSeq" id="WP_188665805.1">
    <property type="nucleotide sequence ID" value="NZ_BMJI01000001.1"/>
</dbReference>
<keyword evidence="1" id="KW-0805">Transcription regulation</keyword>
<feature type="domain" description="HTH arsR-type" evidence="5">
    <location>
        <begin position="29"/>
        <end position="123"/>
    </location>
</feature>
<feature type="region of interest" description="Disordered" evidence="4">
    <location>
        <begin position="128"/>
        <end position="176"/>
    </location>
</feature>
<dbReference type="SMART" id="SM00418">
    <property type="entry name" value="HTH_ARSR"/>
    <property type="match status" value="1"/>
</dbReference>
<proteinExistence type="predicted"/>
<evidence type="ECO:0000313" key="7">
    <source>
        <dbReference type="Proteomes" id="UP000597761"/>
    </source>
</evidence>
<dbReference type="InterPro" id="IPR051081">
    <property type="entry name" value="HTH_MetalResp_TranReg"/>
</dbReference>
<gene>
    <name evidence="6" type="ORF">GCM10011512_04850</name>
</gene>
<dbReference type="Gene3D" id="1.10.10.10">
    <property type="entry name" value="Winged helix-like DNA-binding domain superfamily/Winged helix DNA-binding domain"/>
    <property type="match status" value="1"/>
</dbReference>
<organism evidence="6 7">
    <name type="scientific">Tersicoccus solisilvae</name>
    <dbReference type="NCBI Taxonomy" id="1882339"/>
    <lineage>
        <taxon>Bacteria</taxon>
        <taxon>Bacillati</taxon>
        <taxon>Actinomycetota</taxon>
        <taxon>Actinomycetes</taxon>
        <taxon>Micrococcales</taxon>
        <taxon>Micrococcaceae</taxon>
        <taxon>Tersicoccus</taxon>
    </lineage>
</organism>
<evidence type="ECO:0000256" key="3">
    <source>
        <dbReference type="ARBA" id="ARBA00023163"/>
    </source>
</evidence>
<dbReference type="Proteomes" id="UP000597761">
    <property type="component" value="Unassembled WGS sequence"/>
</dbReference>
<dbReference type="CDD" id="cd00090">
    <property type="entry name" value="HTH_ARSR"/>
    <property type="match status" value="1"/>
</dbReference>
<evidence type="ECO:0000256" key="2">
    <source>
        <dbReference type="ARBA" id="ARBA00023125"/>
    </source>
</evidence>
<dbReference type="Pfam" id="PF01022">
    <property type="entry name" value="HTH_5"/>
    <property type="match status" value="1"/>
</dbReference>
<dbReference type="InterPro" id="IPR011991">
    <property type="entry name" value="ArsR-like_HTH"/>
</dbReference>
<keyword evidence="3" id="KW-0804">Transcription</keyword>
<dbReference type="NCBIfam" id="NF033788">
    <property type="entry name" value="HTH_metalloreg"/>
    <property type="match status" value="1"/>
</dbReference>
<accession>A0ABQ1NN01</accession>
<dbReference type="InterPro" id="IPR001845">
    <property type="entry name" value="HTH_ArsR_DNA-bd_dom"/>
</dbReference>
<comment type="caution">
    <text evidence="6">The sequence shown here is derived from an EMBL/GenBank/DDBJ whole genome shotgun (WGS) entry which is preliminary data.</text>
</comment>
<sequence>MTGLPLDADDAPEADGGKPASERRAPSAPVAPGARTAADVYGVLADPTRRRLLTALRGRERSVGDLVIELAVSQPTVSKHLRTLREGGLVRMRASGQRRLYSLRLEPLQEAARWLGEFTPAAAPAVLTGDAATEGTRRPPETPAVRSGEAGVVASTEADTASEDGSSPIGRTVGRAAGRAAEMIANIPRLRRRNGRY</sequence>
<dbReference type="PANTHER" id="PTHR33154">
    <property type="entry name" value="TRANSCRIPTIONAL REGULATOR, ARSR FAMILY"/>
    <property type="match status" value="1"/>
</dbReference>
<evidence type="ECO:0000259" key="5">
    <source>
        <dbReference type="PROSITE" id="PS50987"/>
    </source>
</evidence>
<dbReference type="InterPro" id="IPR036390">
    <property type="entry name" value="WH_DNA-bd_sf"/>
</dbReference>
<evidence type="ECO:0000313" key="6">
    <source>
        <dbReference type="EMBL" id="GGC81097.1"/>
    </source>
</evidence>
<name>A0ABQ1NN01_9MICC</name>
<reference evidence="7" key="1">
    <citation type="journal article" date="2019" name="Int. J. Syst. Evol. Microbiol.">
        <title>The Global Catalogue of Microorganisms (GCM) 10K type strain sequencing project: providing services to taxonomists for standard genome sequencing and annotation.</title>
        <authorList>
            <consortium name="The Broad Institute Genomics Platform"/>
            <consortium name="The Broad Institute Genome Sequencing Center for Infectious Disease"/>
            <person name="Wu L."/>
            <person name="Ma J."/>
        </authorList>
    </citation>
    <scope>NUCLEOTIDE SEQUENCE [LARGE SCALE GENOMIC DNA]</scope>
    <source>
        <strain evidence="7">CGMCC 1.15480</strain>
    </source>
</reference>
<evidence type="ECO:0000256" key="1">
    <source>
        <dbReference type="ARBA" id="ARBA00023015"/>
    </source>
</evidence>
<dbReference type="PANTHER" id="PTHR33154:SF33">
    <property type="entry name" value="TRANSCRIPTIONAL REPRESSOR SDPR"/>
    <property type="match status" value="1"/>
</dbReference>